<dbReference type="Proteomes" id="UP000235023">
    <property type="component" value="Unassembled WGS sequence"/>
</dbReference>
<keyword evidence="2" id="KW-0472">Membrane</keyword>
<name>A0A2J5I1V7_9EURO</name>
<dbReference type="EMBL" id="KZ559516">
    <property type="protein sequence ID" value="PLN83833.1"/>
    <property type="molecule type" value="Genomic_DNA"/>
</dbReference>
<keyword evidence="2" id="KW-1133">Transmembrane helix</keyword>
<sequence length="71" mass="7814">MDGWMGSPPYQTLTPFSPSPPGGSCPAVYIHRSALCGLYKWVLAVPVSFINHLIYLSLISPTFLPFCLMLI</sequence>
<evidence type="ECO:0000313" key="3">
    <source>
        <dbReference type="EMBL" id="PLN83833.1"/>
    </source>
</evidence>
<gene>
    <name evidence="3" type="ORF">BDW42DRAFT_164227</name>
</gene>
<protein>
    <submittedName>
        <fullName evidence="3">Uncharacterized protein</fullName>
    </submittedName>
</protein>
<organism evidence="3 4">
    <name type="scientific">Aspergillus taichungensis</name>
    <dbReference type="NCBI Taxonomy" id="482145"/>
    <lineage>
        <taxon>Eukaryota</taxon>
        <taxon>Fungi</taxon>
        <taxon>Dikarya</taxon>
        <taxon>Ascomycota</taxon>
        <taxon>Pezizomycotina</taxon>
        <taxon>Eurotiomycetes</taxon>
        <taxon>Eurotiomycetidae</taxon>
        <taxon>Eurotiales</taxon>
        <taxon>Aspergillaceae</taxon>
        <taxon>Aspergillus</taxon>
        <taxon>Aspergillus subgen. Circumdati</taxon>
    </lineage>
</organism>
<feature type="transmembrane region" description="Helical" evidence="2">
    <location>
        <begin position="49"/>
        <end position="70"/>
    </location>
</feature>
<reference evidence="4" key="1">
    <citation type="submission" date="2017-12" db="EMBL/GenBank/DDBJ databases">
        <authorList>
            <consortium name="DOE Joint Genome Institute"/>
            <person name="Mondo S.J."/>
            <person name="Kjaerbolling I."/>
            <person name="Vesth T.C."/>
            <person name="Frisvad J.C."/>
            <person name="Nybo J.L."/>
            <person name="Theobald S."/>
            <person name="Kuo A."/>
            <person name="Bowyer P."/>
            <person name="Matsuda Y."/>
            <person name="Lyhne E.K."/>
            <person name="Kogle M.E."/>
            <person name="Clum A."/>
            <person name="Lipzen A."/>
            <person name="Salamov A."/>
            <person name="Ngan C.Y."/>
            <person name="Daum C."/>
            <person name="Chiniquy J."/>
            <person name="Barry K."/>
            <person name="LaButti K."/>
            <person name="Haridas S."/>
            <person name="Simmons B.A."/>
            <person name="Magnuson J.K."/>
            <person name="Mortensen U.H."/>
            <person name="Larsen T.O."/>
            <person name="Grigoriev I.V."/>
            <person name="Baker S.E."/>
            <person name="Andersen M.R."/>
            <person name="Nordberg H.P."/>
            <person name="Cantor M.N."/>
            <person name="Hua S.X."/>
        </authorList>
    </citation>
    <scope>NUCLEOTIDE SEQUENCE [LARGE SCALE GENOMIC DNA]</scope>
    <source>
        <strain evidence="4">IBT 19404</strain>
    </source>
</reference>
<feature type="region of interest" description="Disordered" evidence="1">
    <location>
        <begin position="1"/>
        <end position="20"/>
    </location>
</feature>
<evidence type="ECO:0000313" key="4">
    <source>
        <dbReference type="Proteomes" id="UP000235023"/>
    </source>
</evidence>
<evidence type="ECO:0000256" key="2">
    <source>
        <dbReference type="SAM" id="Phobius"/>
    </source>
</evidence>
<keyword evidence="2" id="KW-0812">Transmembrane</keyword>
<evidence type="ECO:0000256" key="1">
    <source>
        <dbReference type="SAM" id="MobiDB-lite"/>
    </source>
</evidence>
<dbReference type="AlphaFoldDB" id="A0A2J5I1V7"/>
<keyword evidence="4" id="KW-1185">Reference proteome</keyword>
<accession>A0A2J5I1V7</accession>
<proteinExistence type="predicted"/>